<sequence>MLSSLILAPSLAAAKPKISVLIAASSALEVWTALTAFVSAALSFVSQ</sequence>
<accession>A0A8T1JNX4</accession>
<comment type="caution">
    <text evidence="1">The sequence shown here is derived from an EMBL/GenBank/DDBJ whole genome shotgun (WGS) entry which is preliminary data.</text>
</comment>
<dbReference type="EMBL" id="RCMG01001707">
    <property type="protein sequence ID" value="KAG2821506.1"/>
    <property type="molecule type" value="Genomic_DNA"/>
</dbReference>
<proteinExistence type="predicted"/>
<reference evidence="1" key="1">
    <citation type="submission" date="2018-10" db="EMBL/GenBank/DDBJ databases">
        <title>Effector identification in a new, highly contiguous assembly of the strawberry crown rot pathogen Phytophthora cactorum.</title>
        <authorList>
            <person name="Armitage A.D."/>
            <person name="Nellist C.F."/>
            <person name="Bates H."/>
            <person name="Vickerstaff R.J."/>
            <person name="Harrison R.J."/>
        </authorList>
    </citation>
    <scope>NUCLEOTIDE SEQUENCE</scope>
    <source>
        <strain evidence="1">15-7</strain>
    </source>
</reference>
<organism evidence="1 2">
    <name type="scientific">Phytophthora cactorum</name>
    <dbReference type="NCBI Taxonomy" id="29920"/>
    <lineage>
        <taxon>Eukaryota</taxon>
        <taxon>Sar</taxon>
        <taxon>Stramenopiles</taxon>
        <taxon>Oomycota</taxon>
        <taxon>Peronosporomycetes</taxon>
        <taxon>Peronosporales</taxon>
        <taxon>Peronosporaceae</taxon>
        <taxon>Phytophthora</taxon>
    </lineage>
</organism>
<protein>
    <submittedName>
        <fullName evidence="1">Uncharacterized protein</fullName>
    </submittedName>
</protein>
<name>A0A8T1JNX4_9STRA</name>
<dbReference type="AlphaFoldDB" id="A0A8T1JNX4"/>
<evidence type="ECO:0000313" key="1">
    <source>
        <dbReference type="EMBL" id="KAG2821506.1"/>
    </source>
</evidence>
<gene>
    <name evidence="1" type="ORF">PC113_g22469</name>
</gene>
<dbReference type="Proteomes" id="UP000735874">
    <property type="component" value="Unassembled WGS sequence"/>
</dbReference>
<evidence type="ECO:0000313" key="2">
    <source>
        <dbReference type="Proteomes" id="UP000735874"/>
    </source>
</evidence>